<evidence type="ECO:0000313" key="3">
    <source>
        <dbReference type="EMBL" id="MBW7459069.1"/>
    </source>
</evidence>
<dbReference type="PANTHER" id="PTHR43767:SF9">
    <property type="entry name" value="LONG-CHAIN-FATTY-ACID--COA LIGASE"/>
    <property type="match status" value="1"/>
</dbReference>
<dbReference type="Proteomes" id="UP001519887">
    <property type="component" value="Unassembled WGS sequence"/>
</dbReference>
<dbReference type="SUPFAM" id="SSF56801">
    <property type="entry name" value="Acetyl-CoA synthetase-like"/>
    <property type="match status" value="1"/>
</dbReference>
<feature type="domain" description="AMP-dependent synthetase/ligase" evidence="1">
    <location>
        <begin position="1"/>
        <end position="31"/>
    </location>
</feature>
<comment type="caution">
    <text evidence="3">The sequence shown here is derived from an EMBL/GenBank/DDBJ whole genome shotgun (WGS) entry which is preliminary data.</text>
</comment>
<gene>
    <name evidence="3" type="ORF">K0U00_33970</name>
</gene>
<dbReference type="Gene3D" id="3.30.300.30">
    <property type="match status" value="1"/>
</dbReference>
<evidence type="ECO:0000313" key="4">
    <source>
        <dbReference type="Proteomes" id="UP001519887"/>
    </source>
</evidence>
<feature type="non-terminal residue" evidence="3">
    <location>
        <position position="1"/>
    </location>
</feature>
<dbReference type="Pfam" id="PF13193">
    <property type="entry name" value="AMP-binding_C"/>
    <property type="match status" value="1"/>
</dbReference>
<evidence type="ECO:0000259" key="1">
    <source>
        <dbReference type="Pfam" id="PF00501"/>
    </source>
</evidence>
<dbReference type="PANTHER" id="PTHR43767">
    <property type="entry name" value="LONG-CHAIN-FATTY-ACID--COA LIGASE"/>
    <property type="match status" value="1"/>
</dbReference>
<evidence type="ECO:0000259" key="2">
    <source>
        <dbReference type="Pfam" id="PF13193"/>
    </source>
</evidence>
<dbReference type="Pfam" id="PF00501">
    <property type="entry name" value="AMP-binding"/>
    <property type="match status" value="1"/>
</dbReference>
<dbReference type="EMBL" id="JAHZIK010001467">
    <property type="protein sequence ID" value="MBW7459069.1"/>
    <property type="molecule type" value="Genomic_DNA"/>
</dbReference>
<dbReference type="InterPro" id="IPR042099">
    <property type="entry name" value="ANL_N_sf"/>
</dbReference>
<keyword evidence="4" id="KW-1185">Reference proteome</keyword>
<accession>A0ABS7CDU9</accession>
<organism evidence="3 4">
    <name type="scientific">Paenibacillus sepulcri</name>
    <dbReference type="NCBI Taxonomy" id="359917"/>
    <lineage>
        <taxon>Bacteria</taxon>
        <taxon>Bacillati</taxon>
        <taxon>Bacillota</taxon>
        <taxon>Bacilli</taxon>
        <taxon>Bacillales</taxon>
        <taxon>Paenibacillaceae</taxon>
        <taxon>Paenibacillus</taxon>
    </lineage>
</organism>
<dbReference type="InterPro" id="IPR000873">
    <property type="entry name" value="AMP-dep_synth/lig_dom"/>
</dbReference>
<dbReference type="Gene3D" id="3.40.50.12780">
    <property type="entry name" value="N-terminal domain of ligase-like"/>
    <property type="match status" value="1"/>
</dbReference>
<name>A0ABS7CDU9_9BACL</name>
<dbReference type="InterPro" id="IPR050237">
    <property type="entry name" value="ATP-dep_AMP-bd_enzyme"/>
</dbReference>
<proteinExistence type="predicted"/>
<dbReference type="InterPro" id="IPR025110">
    <property type="entry name" value="AMP-bd_C"/>
</dbReference>
<reference evidence="3 4" key="1">
    <citation type="submission" date="2021-07" db="EMBL/GenBank/DDBJ databases">
        <title>Paenibacillus radiodurans sp. nov., isolated from the southeastern edge of Tengger Desert.</title>
        <authorList>
            <person name="Zhang G."/>
        </authorList>
    </citation>
    <scope>NUCLEOTIDE SEQUENCE [LARGE SCALE GENOMIC DNA]</scope>
    <source>
        <strain evidence="3 4">CCM 7311</strain>
    </source>
</reference>
<sequence>KIIDPKTGDELPAGEIGELAVSGPQVMKGYWNAPDETAKVLKGGWLHTGDMARMDEDGFFYMMDRIKDIIIASGYNIYPREIEEVLFEHPDIEEAAVLGIPDNYRGETVKAFVVLKPGAKLDEKDLKEWCRQRLAAYKVPHLVEFPASLPKTLAGKVLRRKLIEEDEERQDKRD</sequence>
<protein>
    <submittedName>
        <fullName evidence="3">AMP-binding protein</fullName>
    </submittedName>
</protein>
<dbReference type="InterPro" id="IPR045851">
    <property type="entry name" value="AMP-bd_C_sf"/>
</dbReference>
<feature type="domain" description="AMP-binding enzyme C-terminal" evidence="2">
    <location>
        <begin position="81"/>
        <end position="156"/>
    </location>
</feature>